<dbReference type="Pfam" id="PF00069">
    <property type="entry name" value="Pkinase"/>
    <property type="match status" value="1"/>
</dbReference>
<keyword evidence="1" id="KW-0067">ATP-binding</keyword>
<comment type="caution">
    <text evidence="3">The sequence shown here is derived from an EMBL/GenBank/DDBJ whole genome shotgun (WGS) entry which is preliminary data.</text>
</comment>
<feature type="binding site" evidence="1">
    <location>
        <position position="43"/>
    </location>
    <ligand>
        <name>ATP</name>
        <dbReference type="ChEBI" id="CHEBI:30616"/>
    </ligand>
</feature>
<evidence type="ECO:0000259" key="2">
    <source>
        <dbReference type="PROSITE" id="PS50011"/>
    </source>
</evidence>
<evidence type="ECO:0000313" key="4">
    <source>
        <dbReference type="Proteomes" id="UP001235849"/>
    </source>
</evidence>
<sequence>MYWTRGERIGGGRYEIVDELGQGGFGLTYQAKHCELGSFCVIKAIGAWLRKQRNYDRFVERFRDEGRRLAELAQQKPHPHIVRVFDLFREPHQNYPGFEIDCLVMDFIAGETLEMAVYQSGKLPETEAVRYVRQIGDALIEVHKRGLVHWDVTPMNIMIRPQKEAVLIDFGIAGDCPPSSFSRKFGNEAFAPYEQLMLGKREKQCDIYTLGASLYYAVTQQVPTLSNARKLDNEPLIEPIRLEKSISSQVNDAIIWAMALEPGDRPKSMEEWLKSFSDPFSGEEEDDLRSDKEVDYRYLQQLLQQQQWKEADMETARRMLEVAGREEQGWLDVEDIDNFPCTDLRTIDRLWVKYSKGQWGFSVQKKIYQSLGGTREYNAEIWRNFGDRVGWREKGEGMNYNDLTFSLSIKGHLPWVVWGGDWVRWWCSSLASRLVDCNL</sequence>
<dbReference type="PROSITE" id="PS00107">
    <property type="entry name" value="PROTEIN_KINASE_ATP"/>
    <property type="match status" value="1"/>
</dbReference>
<protein>
    <submittedName>
        <fullName evidence="3">Serine/threonine-protein kinase</fullName>
    </submittedName>
</protein>
<feature type="domain" description="Protein kinase" evidence="2">
    <location>
        <begin position="14"/>
        <end position="281"/>
    </location>
</feature>
<name>A0ABT7BBI8_9CYAN</name>
<dbReference type="PANTHER" id="PTHR34800">
    <property type="entry name" value="TETRAPYRROLE-BINDING PROTEIN, CHLOROPLASTIC"/>
    <property type="match status" value="1"/>
</dbReference>
<proteinExistence type="predicted"/>
<dbReference type="InterPro" id="IPR011009">
    <property type="entry name" value="Kinase-like_dom_sf"/>
</dbReference>
<dbReference type="Gene3D" id="1.25.40.620">
    <property type="match status" value="1"/>
</dbReference>
<keyword evidence="3" id="KW-0418">Kinase</keyword>
<gene>
    <name evidence="3" type="ORF">PMG25_20910</name>
</gene>
<dbReference type="Pfam" id="PF05419">
    <property type="entry name" value="GUN4"/>
    <property type="match status" value="1"/>
</dbReference>
<accession>A0ABT7BBI8</accession>
<dbReference type="Gene3D" id="3.30.200.20">
    <property type="entry name" value="Phosphorylase Kinase, domain 1"/>
    <property type="match status" value="1"/>
</dbReference>
<dbReference type="InterPro" id="IPR017441">
    <property type="entry name" value="Protein_kinase_ATP_BS"/>
</dbReference>
<dbReference type="RefSeq" id="WP_283768828.1">
    <property type="nucleotide sequence ID" value="NZ_JAQOSO010000108.1"/>
</dbReference>
<dbReference type="InterPro" id="IPR008629">
    <property type="entry name" value="GUN4-like"/>
</dbReference>
<dbReference type="Gene3D" id="1.10.10.1770">
    <property type="entry name" value="Gun4-like"/>
    <property type="match status" value="1"/>
</dbReference>
<dbReference type="CDD" id="cd16383">
    <property type="entry name" value="GUN4"/>
    <property type="match status" value="1"/>
</dbReference>
<dbReference type="SUPFAM" id="SSF56112">
    <property type="entry name" value="Protein kinase-like (PK-like)"/>
    <property type="match status" value="1"/>
</dbReference>
<dbReference type="InterPro" id="IPR037215">
    <property type="entry name" value="GUN4-like_sf"/>
</dbReference>
<dbReference type="EMBL" id="JAQOSO010000108">
    <property type="protein sequence ID" value="MDJ1176550.1"/>
    <property type="molecule type" value="Genomic_DNA"/>
</dbReference>
<dbReference type="InterPro" id="IPR008266">
    <property type="entry name" value="Tyr_kinase_AS"/>
</dbReference>
<dbReference type="PANTHER" id="PTHR34800:SF1">
    <property type="entry name" value="TETRAPYRROLE-BINDING PROTEIN, CHLOROPLASTIC"/>
    <property type="match status" value="1"/>
</dbReference>
<organism evidence="3 4">
    <name type="scientific">Roseofilum capinflatum BLCC-M114</name>
    <dbReference type="NCBI Taxonomy" id="3022440"/>
    <lineage>
        <taxon>Bacteria</taxon>
        <taxon>Bacillati</taxon>
        <taxon>Cyanobacteriota</taxon>
        <taxon>Cyanophyceae</taxon>
        <taxon>Desertifilales</taxon>
        <taxon>Desertifilaceae</taxon>
        <taxon>Roseofilum</taxon>
        <taxon>Roseofilum capinflatum</taxon>
    </lineage>
</organism>
<dbReference type="GO" id="GO:0016301">
    <property type="term" value="F:kinase activity"/>
    <property type="evidence" value="ECO:0007669"/>
    <property type="project" value="UniProtKB-KW"/>
</dbReference>
<dbReference type="Gene3D" id="1.10.510.10">
    <property type="entry name" value="Transferase(Phosphotransferase) domain 1"/>
    <property type="match status" value="1"/>
</dbReference>
<dbReference type="Proteomes" id="UP001235849">
    <property type="component" value="Unassembled WGS sequence"/>
</dbReference>
<keyword evidence="1" id="KW-0547">Nucleotide-binding</keyword>
<keyword evidence="3" id="KW-0808">Transferase</keyword>
<evidence type="ECO:0000313" key="3">
    <source>
        <dbReference type="EMBL" id="MDJ1176550.1"/>
    </source>
</evidence>
<keyword evidence="4" id="KW-1185">Reference proteome</keyword>
<evidence type="ECO:0000256" key="1">
    <source>
        <dbReference type="PROSITE-ProRule" id="PRU10141"/>
    </source>
</evidence>
<reference evidence="3 4" key="1">
    <citation type="submission" date="2023-01" db="EMBL/GenBank/DDBJ databases">
        <title>Novel diversity within Roseofilum (Cyanobacteria; Desertifilaceae) from marine benthic mats with descriptions of four novel species.</title>
        <authorList>
            <person name="Wang Y."/>
            <person name="Berthold D.E."/>
            <person name="Hu J."/>
            <person name="Lefler F.W."/>
            <person name="Laughinghouse H.D. IV."/>
        </authorList>
    </citation>
    <scope>NUCLEOTIDE SEQUENCE [LARGE SCALE GENOMIC DNA]</scope>
    <source>
        <strain evidence="3 4">BLCC-M114</strain>
    </source>
</reference>
<dbReference type="CDD" id="cd14014">
    <property type="entry name" value="STKc_PknB_like"/>
    <property type="match status" value="1"/>
</dbReference>
<dbReference type="PROSITE" id="PS50011">
    <property type="entry name" value="PROTEIN_KINASE_DOM"/>
    <property type="match status" value="1"/>
</dbReference>
<dbReference type="PROSITE" id="PS00109">
    <property type="entry name" value="PROTEIN_KINASE_TYR"/>
    <property type="match status" value="1"/>
</dbReference>
<dbReference type="SUPFAM" id="SSF140869">
    <property type="entry name" value="GUN4-like"/>
    <property type="match status" value="1"/>
</dbReference>
<dbReference type="InterPro" id="IPR000719">
    <property type="entry name" value="Prot_kinase_dom"/>
</dbReference>